<dbReference type="RefSeq" id="WP_090391588.1">
    <property type="nucleotide sequence ID" value="NZ_FMZO01000011.1"/>
</dbReference>
<dbReference type="PANTHER" id="PTHR30203:SF30">
    <property type="entry name" value="OUTER MEMBRANE PROTEIN-RELATED"/>
    <property type="match status" value="1"/>
</dbReference>
<gene>
    <name evidence="3" type="ORF">SAMN04487894_11126</name>
</gene>
<dbReference type="SUPFAM" id="SSF56954">
    <property type="entry name" value="Outer membrane efflux proteins (OEP)"/>
    <property type="match status" value="1"/>
</dbReference>
<dbReference type="OrthoDB" id="9770517at2"/>
<comment type="subcellular location">
    <subcellularLocation>
        <location evidence="2">Cell membrane</location>
        <topology evidence="2">Lipid-anchor</topology>
    </subcellularLocation>
</comment>
<evidence type="ECO:0000313" key="3">
    <source>
        <dbReference type="EMBL" id="SDD61626.1"/>
    </source>
</evidence>
<dbReference type="EMBL" id="FMZO01000011">
    <property type="protein sequence ID" value="SDD61626.1"/>
    <property type="molecule type" value="Genomic_DNA"/>
</dbReference>
<dbReference type="STRING" id="1285928.SAMN04487894_11126"/>
<dbReference type="AlphaFoldDB" id="A0A1G6W9A7"/>
<evidence type="ECO:0000313" key="4">
    <source>
        <dbReference type="Proteomes" id="UP000198757"/>
    </source>
</evidence>
<dbReference type="Gene3D" id="1.20.1600.10">
    <property type="entry name" value="Outer membrane efflux proteins (OEP)"/>
    <property type="match status" value="1"/>
</dbReference>
<dbReference type="Proteomes" id="UP000198757">
    <property type="component" value="Unassembled WGS sequence"/>
</dbReference>
<keyword evidence="2" id="KW-0564">Palmitate</keyword>
<keyword evidence="2" id="KW-0472">Membrane</keyword>
<keyword evidence="2" id="KW-0732">Signal</keyword>
<dbReference type="GO" id="GO:0005886">
    <property type="term" value="C:plasma membrane"/>
    <property type="evidence" value="ECO:0007669"/>
    <property type="project" value="UniProtKB-SubCell"/>
</dbReference>
<dbReference type="GO" id="GO:0015562">
    <property type="term" value="F:efflux transmembrane transporter activity"/>
    <property type="evidence" value="ECO:0007669"/>
    <property type="project" value="InterPro"/>
</dbReference>
<sequence length="478" mass="52513">MNNIKLYLTGLAVLALTALESCKVPAIVNHQVTTAPPAAFEAEPADTLNSASVRWQDFFSDPYLLKLVDTALVNNQELLGTLQEIEIARNDIRVKKGELLPGVMAKAGSGVEKVGRYTSQGAGDASTDIAPGKEVPDILADHELGLYATWEADIWKKLRNGKEAAVDRYLATVEGKNFVVTNLIAEIADTYYELLGLDNQLAIVKESIQLQKNGLEIVKVQKEAARATELAVKKFEAEVLNSQAREYEILQQIKEGENKINFLLGRNPQAVERSSGGFLTALPRQVSTGIPSQLLANRPDIRQAERALAAAKLDVKIARAAFYPSLDISASLGLQAFKPSYLARLPESVLFSLAGELAGPLINKNAIKAEFASADARQQQALYEYERTILNAVREVSNELSNISNLEQKYQLKNGEVNALARSITVSNELYKAARADYLEVLMTQRDALESRLELVETREQQFSAVTHIYRALGGGWK</sequence>
<organism evidence="3 4">
    <name type="scientific">Niabella drilacis (strain DSM 25811 / CCM 8410 / CCUG 62505 / LMG 26954 / E90)</name>
    <dbReference type="NCBI Taxonomy" id="1285928"/>
    <lineage>
        <taxon>Bacteria</taxon>
        <taxon>Pseudomonadati</taxon>
        <taxon>Bacteroidota</taxon>
        <taxon>Chitinophagia</taxon>
        <taxon>Chitinophagales</taxon>
        <taxon>Chitinophagaceae</taxon>
        <taxon>Niabella</taxon>
    </lineage>
</organism>
<dbReference type="NCBIfam" id="TIGR01845">
    <property type="entry name" value="outer_NodT"/>
    <property type="match status" value="1"/>
</dbReference>
<dbReference type="Gene3D" id="2.20.200.10">
    <property type="entry name" value="Outer membrane efflux proteins (OEP)"/>
    <property type="match status" value="1"/>
</dbReference>
<name>A0A1G6W9A7_NIADE</name>
<feature type="chain" id="PRO_5011330733" evidence="2">
    <location>
        <begin position="27"/>
        <end position="478"/>
    </location>
</feature>
<reference evidence="4" key="1">
    <citation type="submission" date="2016-10" db="EMBL/GenBank/DDBJ databases">
        <authorList>
            <person name="Varghese N."/>
            <person name="Submissions S."/>
        </authorList>
    </citation>
    <scope>NUCLEOTIDE SEQUENCE [LARGE SCALE GENOMIC DNA]</scope>
    <source>
        <strain evidence="4">DSM 25811 / CCM 8410 / LMG 26954 / E90</strain>
    </source>
</reference>
<protein>
    <submittedName>
        <fullName evidence="3">Efflux transporter, outer membrane factor (OMF) lipoprotein, NodT family</fullName>
    </submittedName>
</protein>
<dbReference type="InterPro" id="IPR003423">
    <property type="entry name" value="OMP_efflux"/>
</dbReference>
<evidence type="ECO:0000256" key="1">
    <source>
        <dbReference type="ARBA" id="ARBA00007613"/>
    </source>
</evidence>
<proteinExistence type="inferred from homology"/>
<dbReference type="InterPro" id="IPR010131">
    <property type="entry name" value="MdtP/NodT-like"/>
</dbReference>
<accession>A0A1G6W9A7</accession>
<dbReference type="Pfam" id="PF02321">
    <property type="entry name" value="OEP"/>
    <property type="match status" value="2"/>
</dbReference>
<keyword evidence="2 3" id="KW-0449">Lipoprotein</keyword>
<keyword evidence="2" id="KW-0812">Transmembrane</keyword>
<keyword evidence="4" id="KW-1185">Reference proteome</keyword>
<feature type="signal peptide" evidence="2">
    <location>
        <begin position="1"/>
        <end position="26"/>
    </location>
</feature>
<comment type="similarity">
    <text evidence="1 2">Belongs to the outer membrane factor (OMF) (TC 1.B.17) family.</text>
</comment>
<dbReference type="PANTHER" id="PTHR30203">
    <property type="entry name" value="OUTER MEMBRANE CATION EFFLUX PROTEIN"/>
    <property type="match status" value="1"/>
</dbReference>
<keyword evidence="2" id="KW-1134">Transmembrane beta strand</keyword>
<evidence type="ECO:0000256" key="2">
    <source>
        <dbReference type="RuleBase" id="RU362097"/>
    </source>
</evidence>